<dbReference type="NCBIfam" id="TIGR01936">
    <property type="entry name" value="nqrA"/>
    <property type="match status" value="1"/>
</dbReference>
<keyword evidence="4 8" id="KW-0915">Sodium</keyword>
<evidence type="ECO:0000256" key="8">
    <source>
        <dbReference type="HAMAP-Rule" id="MF_00425"/>
    </source>
</evidence>
<dbReference type="Pfam" id="PF05896">
    <property type="entry name" value="NQRA_N"/>
    <property type="match status" value="1"/>
</dbReference>
<dbReference type="EMBL" id="JAKKDV010000002">
    <property type="protein sequence ID" value="MCF7560572.1"/>
    <property type="molecule type" value="Genomic_DNA"/>
</dbReference>
<keyword evidence="1 8" id="KW-0813">Transport</keyword>
<evidence type="ECO:0000256" key="4">
    <source>
        <dbReference type="ARBA" id="ARBA00023053"/>
    </source>
</evidence>
<keyword evidence="13" id="KW-1185">Reference proteome</keyword>
<comment type="caution">
    <text evidence="12">The sequence shown here is derived from an EMBL/GenBank/DDBJ whole genome shotgun (WGS) entry which is preliminary data.</text>
</comment>
<feature type="domain" description="NqrA N-terminal barrel-sandwich hybrid" evidence="9">
    <location>
        <begin position="5"/>
        <end position="98"/>
    </location>
</feature>
<comment type="similarity">
    <text evidence="8">Belongs to the NqrA family.</text>
</comment>
<evidence type="ECO:0000256" key="7">
    <source>
        <dbReference type="ARBA" id="ARBA00023201"/>
    </source>
</evidence>
<accession>A0ABS9IJ60</accession>
<evidence type="ECO:0000259" key="9">
    <source>
        <dbReference type="Pfam" id="PF05896"/>
    </source>
</evidence>
<dbReference type="InterPro" id="IPR056147">
    <property type="entry name" value="NQRA_N"/>
</dbReference>
<feature type="domain" description="Na(+)-translocating NADH-quinone reductase subunit A C-terminal" evidence="10">
    <location>
        <begin position="263"/>
        <end position="314"/>
    </location>
</feature>
<dbReference type="PANTHER" id="PTHR37839">
    <property type="entry name" value="NA(+)-TRANSLOCATING NADH-QUINONE REDUCTASE SUBUNIT A"/>
    <property type="match status" value="1"/>
</dbReference>
<keyword evidence="6 8" id="KW-0830">Ubiquinone</keyword>
<comment type="function">
    <text evidence="8">NQR complex catalyzes the reduction of ubiquinone-1 to ubiquinol by two successive reactions, coupled with the transport of Na(+) ions from the cytoplasm to the periplasm. NqrA to NqrE are probably involved in the second step, the conversion of ubisemiquinone to ubiquinol.</text>
</comment>
<evidence type="ECO:0000256" key="2">
    <source>
        <dbReference type="ARBA" id="ARBA00022967"/>
    </source>
</evidence>
<dbReference type="InterPro" id="IPR056148">
    <property type="entry name" value="NQRA_2nd"/>
</dbReference>
<proteinExistence type="inferred from homology"/>
<dbReference type="PANTHER" id="PTHR37839:SF1">
    <property type="entry name" value="NA(+)-TRANSLOCATING NADH-QUINONE REDUCTASE SUBUNIT A"/>
    <property type="match status" value="1"/>
</dbReference>
<keyword evidence="3 8" id="KW-0520">NAD</keyword>
<keyword evidence="7 8" id="KW-0739">Sodium transport</keyword>
<dbReference type="InterPro" id="IPR008703">
    <property type="entry name" value="NqrA"/>
</dbReference>
<dbReference type="Pfam" id="PF24836">
    <property type="entry name" value="NQRA_2nd"/>
    <property type="match status" value="1"/>
</dbReference>
<dbReference type="Proteomes" id="UP001200022">
    <property type="component" value="Unassembled WGS sequence"/>
</dbReference>
<protein>
    <recommendedName>
        <fullName evidence="8">Na(+)-translocating NADH-quinone reductase subunit A</fullName>
        <shortName evidence="8">Na(+)-NQR subunit A</shortName>
        <shortName evidence="8">Na(+)-translocating NQR subunit A</shortName>
        <ecNumber evidence="8">7.2.1.1</ecNumber>
    </recommendedName>
    <alternativeName>
        <fullName evidence="8">NQR complex subunit A</fullName>
    </alternativeName>
    <alternativeName>
        <fullName evidence="8">NQR-1 subunit A</fullName>
    </alternativeName>
</protein>
<feature type="domain" description="NqrA second alpha/beta" evidence="11">
    <location>
        <begin position="115"/>
        <end position="258"/>
    </location>
</feature>
<sequence>MSNDIRIKKGLDIKLKGEAEKTVEEAVISNYCTVRPEDFHSIIPKLVAKEGTTVKAGSTLFYNKSHEAVKFASPVSGKVIEVLRGPKRRIDAIKIEADKTQSYEDFGAFNLDKADAESLKAHLLASGCWPFIKQRPYDVIANPDKSPKAIFISAYATAPLAADLDFTLQGKEAELQAAVTVLGMLTSGKVHVSVGKNSNSPLAGLSGITLHKVSGPHPSGNVGTQINKIDPVNKGEVVWTVNPQDLVIIGELLLTGKFNAQRIVALVGSSVDKPRYFKTKIGSEVSTIIYDKGIKKDSLHDRVISGNVLSGKEIEPDGALDYYSNVISVIPEGDDYELFGWNKPVFNKISTSRALTFSWLTPNKKYELNTNTNGEHRAFVLTGNYEEVFPLDIFPMQILKACMYQDLDEMEALGMYEVAPEDFALTEFVCVSKQPHQKIIRQGLDLMLKEIG</sequence>
<comment type="catalytic activity">
    <reaction evidence="8">
        <text>a ubiquinone + n Na(+)(in) + NADH + H(+) = a ubiquinol + n Na(+)(out) + NAD(+)</text>
        <dbReference type="Rhea" id="RHEA:47748"/>
        <dbReference type="Rhea" id="RHEA-COMP:9565"/>
        <dbReference type="Rhea" id="RHEA-COMP:9566"/>
        <dbReference type="ChEBI" id="CHEBI:15378"/>
        <dbReference type="ChEBI" id="CHEBI:16389"/>
        <dbReference type="ChEBI" id="CHEBI:17976"/>
        <dbReference type="ChEBI" id="CHEBI:29101"/>
        <dbReference type="ChEBI" id="CHEBI:57540"/>
        <dbReference type="ChEBI" id="CHEBI:57945"/>
        <dbReference type="EC" id="7.2.1.1"/>
    </reaction>
</comment>
<dbReference type="EC" id="7.2.1.1" evidence="8"/>
<evidence type="ECO:0000256" key="5">
    <source>
        <dbReference type="ARBA" id="ARBA00023065"/>
    </source>
</evidence>
<evidence type="ECO:0000259" key="11">
    <source>
        <dbReference type="Pfam" id="PF24836"/>
    </source>
</evidence>
<keyword evidence="2 8" id="KW-1278">Translocase</keyword>
<comment type="subunit">
    <text evidence="8">Composed of six subunits; NqrA, NqrB, NqrC, NqrD, NqrE and NqrF.</text>
</comment>
<keyword evidence="5 8" id="KW-0406">Ion transport</keyword>
<dbReference type="InterPro" id="IPR022615">
    <property type="entry name" value="NqrA_C_domain"/>
</dbReference>
<evidence type="ECO:0000313" key="13">
    <source>
        <dbReference type="Proteomes" id="UP001200022"/>
    </source>
</evidence>
<name>A0ABS9IJ60_9FLAO</name>
<dbReference type="RefSeq" id="WP_237231248.1">
    <property type="nucleotide sequence ID" value="NZ_JAKKDV010000002.1"/>
</dbReference>
<gene>
    <name evidence="8" type="primary">nqrA</name>
    <name evidence="12" type="ORF">L3X39_07975</name>
</gene>
<dbReference type="NCBIfam" id="NF003761">
    <property type="entry name" value="PRK05352.1-4"/>
    <property type="match status" value="1"/>
</dbReference>
<evidence type="ECO:0000313" key="12">
    <source>
        <dbReference type="EMBL" id="MCF7560572.1"/>
    </source>
</evidence>
<evidence type="ECO:0000256" key="3">
    <source>
        <dbReference type="ARBA" id="ARBA00023027"/>
    </source>
</evidence>
<reference evidence="12 13" key="1">
    <citation type="submission" date="2022-01" db="EMBL/GenBank/DDBJ databases">
        <title>Draft genome sequence of Sabulilitoribacter multivorans KCTC 32326.</title>
        <authorList>
            <person name="Oh J.-S."/>
        </authorList>
    </citation>
    <scope>NUCLEOTIDE SEQUENCE [LARGE SCALE GENOMIC DNA]</scope>
    <source>
        <strain evidence="12 13">M-M16</strain>
    </source>
</reference>
<evidence type="ECO:0000256" key="1">
    <source>
        <dbReference type="ARBA" id="ARBA00022448"/>
    </source>
</evidence>
<dbReference type="HAMAP" id="MF_00425">
    <property type="entry name" value="NqrA"/>
    <property type="match status" value="1"/>
</dbReference>
<evidence type="ECO:0000259" key="10">
    <source>
        <dbReference type="Pfam" id="PF11973"/>
    </source>
</evidence>
<dbReference type="Pfam" id="PF11973">
    <property type="entry name" value="NQRA_SLBB"/>
    <property type="match status" value="1"/>
</dbReference>
<organism evidence="12 13">
    <name type="scientific">Flaviramulus multivorans</name>
    <dbReference type="NCBI Taxonomy" id="1304750"/>
    <lineage>
        <taxon>Bacteria</taxon>
        <taxon>Pseudomonadati</taxon>
        <taxon>Bacteroidota</taxon>
        <taxon>Flavobacteriia</taxon>
        <taxon>Flavobacteriales</taxon>
        <taxon>Flavobacteriaceae</taxon>
        <taxon>Flaviramulus</taxon>
    </lineage>
</organism>
<evidence type="ECO:0000256" key="6">
    <source>
        <dbReference type="ARBA" id="ARBA00023075"/>
    </source>
</evidence>